<dbReference type="OrthoDB" id="408631at2759"/>
<dbReference type="PANTHER" id="PTHR43142:SF1">
    <property type="entry name" value="CARBOXYLIC ESTER HYDROLASE"/>
    <property type="match status" value="1"/>
</dbReference>
<dbReference type="PANTHER" id="PTHR43142">
    <property type="entry name" value="CARBOXYLIC ESTER HYDROLASE"/>
    <property type="match status" value="1"/>
</dbReference>
<proteinExistence type="inferred from homology"/>
<evidence type="ECO:0000256" key="2">
    <source>
        <dbReference type="ARBA" id="ARBA00022801"/>
    </source>
</evidence>
<dbReference type="AlphaFoldDB" id="A0A0F4ZEZ4"/>
<dbReference type="InterPro" id="IPR002018">
    <property type="entry name" value="CarbesteraseB"/>
</dbReference>
<comment type="similarity">
    <text evidence="1 3">Belongs to the type-B carboxylesterase/lipase family.</text>
</comment>
<evidence type="ECO:0000256" key="1">
    <source>
        <dbReference type="ARBA" id="ARBA00005964"/>
    </source>
</evidence>
<dbReference type="Proteomes" id="UP000033483">
    <property type="component" value="Unassembled WGS sequence"/>
</dbReference>
<gene>
    <name evidence="6" type="ORF">TD95_002784</name>
</gene>
<keyword evidence="2 3" id="KW-0378">Hydrolase</keyword>
<dbReference type="EMBL" id="LAEV01000992">
    <property type="protein sequence ID" value="KKA29097.1"/>
    <property type="molecule type" value="Genomic_DNA"/>
</dbReference>
<evidence type="ECO:0000256" key="3">
    <source>
        <dbReference type="RuleBase" id="RU361235"/>
    </source>
</evidence>
<dbReference type="Pfam" id="PF00135">
    <property type="entry name" value="COesterase"/>
    <property type="match status" value="1"/>
</dbReference>
<protein>
    <recommendedName>
        <fullName evidence="3">Carboxylic ester hydrolase</fullName>
        <ecNumber evidence="3">3.1.1.-</ecNumber>
    </recommendedName>
</protein>
<evidence type="ECO:0000313" key="6">
    <source>
        <dbReference type="EMBL" id="KKA29097.1"/>
    </source>
</evidence>
<feature type="domain" description="Carboxylesterase type B" evidence="5">
    <location>
        <begin position="29"/>
        <end position="237"/>
    </location>
</feature>
<dbReference type="EC" id="3.1.1.-" evidence="3"/>
<evidence type="ECO:0000256" key="4">
    <source>
        <dbReference type="SAM" id="MobiDB-lite"/>
    </source>
</evidence>
<organism evidence="6 7">
    <name type="scientific">Thielaviopsis punctulata</name>
    <dbReference type="NCBI Taxonomy" id="72032"/>
    <lineage>
        <taxon>Eukaryota</taxon>
        <taxon>Fungi</taxon>
        <taxon>Dikarya</taxon>
        <taxon>Ascomycota</taxon>
        <taxon>Pezizomycotina</taxon>
        <taxon>Sordariomycetes</taxon>
        <taxon>Hypocreomycetidae</taxon>
        <taxon>Microascales</taxon>
        <taxon>Ceratocystidaceae</taxon>
        <taxon>Thielaviopsis</taxon>
    </lineage>
</organism>
<dbReference type="PROSITE" id="PS00122">
    <property type="entry name" value="CARBOXYLESTERASE_B_1"/>
    <property type="match status" value="1"/>
</dbReference>
<dbReference type="ESTHER" id="9pezi-a0a0f4zez4">
    <property type="family name" value="Fungal_carboxylesterase_lipase"/>
</dbReference>
<dbReference type="GO" id="GO:0016787">
    <property type="term" value="F:hydrolase activity"/>
    <property type="evidence" value="ECO:0007669"/>
    <property type="project" value="UniProtKB-KW"/>
</dbReference>
<accession>A0A0F4ZEZ4</accession>
<dbReference type="InterPro" id="IPR019826">
    <property type="entry name" value="Carboxylesterase_B_AS"/>
</dbReference>
<comment type="caution">
    <text evidence="6">The sequence shown here is derived from an EMBL/GenBank/DDBJ whole genome shotgun (WGS) entry which is preliminary data.</text>
</comment>
<evidence type="ECO:0000259" key="5">
    <source>
        <dbReference type="Pfam" id="PF00135"/>
    </source>
</evidence>
<sequence length="327" mass="33898">MKVPFDCEPEAIIGPTRYIGQTLPATADYPRPVDVFLGIPYGTSTAGPARFRRASLYVPTAEGRVYARDPGHTAPATGGVDEQMGEDCLNVQITRSRGGRGGGGGGGKVPVLVFFHGGAFNFGNGMTRNMRSLVAWAQADMVGVAVNYRLGVLGFAGWDAAQEDADANVGMWDMQLALEWVQRHVAAFGGDPGNVTVMGVSAGAHGIGHLLNAIPPATLFHRAILESGSPSARAVLAPTHPRPALLGALRGRRRRVDRARSVSELAVPADALRAARGPAAVGAGAPHAAAHGLLHARRRRLHPAPRGLGGGGARALHGADPGRVDGG</sequence>
<keyword evidence="7" id="KW-1185">Reference proteome</keyword>
<dbReference type="SUPFAM" id="SSF53474">
    <property type="entry name" value="alpha/beta-Hydrolases"/>
    <property type="match status" value="1"/>
</dbReference>
<dbReference type="Gene3D" id="3.40.50.1820">
    <property type="entry name" value="alpha/beta hydrolase"/>
    <property type="match status" value="1"/>
</dbReference>
<reference evidence="6 7" key="1">
    <citation type="submission" date="2015-03" db="EMBL/GenBank/DDBJ databases">
        <authorList>
            <person name="Radwan O."/>
            <person name="Al-Naeli F.A."/>
            <person name="Rendon G.A."/>
            <person name="Fields C."/>
        </authorList>
    </citation>
    <scope>NUCLEOTIDE SEQUENCE [LARGE SCALE GENOMIC DNA]</scope>
    <source>
        <strain evidence="6">CR-DP1</strain>
    </source>
</reference>
<dbReference type="InterPro" id="IPR029058">
    <property type="entry name" value="AB_hydrolase_fold"/>
</dbReference>
<evidence type="ECO:0000313" key="7">
    <source>
        <dbReference type="Proteomes" id="UP000033483"/>
    </source>
</evidence>
<feature type="region of interest" description="Disordered" evidence="4">
    <location>
        <begin position="302"/>
        <end position="327"/>
    </location>
</feature>
<name>A0A0F4ZEZ4_9PEZI</name>